<sequence>MAKIEEQITKFKLQEPGQIPNRKSQEPNKRTQNSNHKNQKISKFNTQITRFANAAFWRLGFGF</sequence>
<accession>A0A4S8H799</accession>
<feature type="region of interest" description="Disordered" evidence="1">
    <location>
        <begin position="1"/>
        <end position="43"/>
    </location>
</feature>
<evidence type="ECO:0000256" key="1">
    <source>
        <dbReference type="SAM" id="MobiDB-lite"/>
    </source>
</evidence>
<dbReference type="RefSeq" id="WP_136580922.1">
    <property type="nucleotide sequence ID" value="NZ_STFF01000016.1"/>
</dbReference>
<comment type="caution">
    <text evidence="2">The sequence shown here is derived from an EMBL/GenBank/DDBJ whole genome shotgun (WGS) entry which is preliminary data.</text>
</comment>
<evidence type="ECO:0000313" key="3">
    <source>
        <dbReference type="Proteomes" id="UP000306918"/>
    </source>
</evidence>
<feature type="compositionally biased region" description="Basic and acidic residues" evidence="1">
    <location>
        <begin position="1"/>
        <end position="13"/>
    </location>
</feature>
<name>A0A4S8H799_9BACT</name>
<proteinExistence type="predicted"/>
<organism evidence="2 3">
    <name type="scientific">Niastella caeni</name>
    <dbReference type="NCBI Taxonomy" id="2569763"/>
    <lineage>
        <taxon>Bacteria</taxon>
        <taxon>Pseudomonadati</taxon>
        <taxon>Bacteroidota</taxon>
        <taxon>Chitinophagia</taxon>
        <taxon>Chitinophagales</taxon>
        <taxon>Chitinophagaceae</taxon>
        <taxon>Niastella</taxon>
    </lineage>
</organism>
<keyword evidence="3" id="KW-1185">Reference proteome</keyword>
<dbReference type="AlphaFoldDB" id="A0A4S8H799"/>
<protein>
    <submittedName>
        <fullName evidence="2">Uncharacterized protein</fullName>
    </submittedName>
</protein>
<dbReference type="EMBL" id="STFF01000016">
    <property type="protein sequence ID" value="THU30447.1"/>
    <property type="molecule type" value="Genomic_DNA"/>
</dbReference>
<gene>
    <name evidence="2" type="ORF">FAM09_30280</name>
</gene>
<feature type="compositionally biased region" description="Polar residues" evidence="1">
    <location>
        <begin position="30"/>
        <end position="43"/>
    </location>
</feature>
<reference evidence="2 3" key="1">
    <citation type="submission" date="2019-04" db="EMBL/GenBank/DDBJ databases">
        <title>Niastella caeni sp. nov., isolated from activated sludge.</title>
        <authorList>
            <person name="Sheng M."/>
        </authorList>
    </citation>
    <scope>NUCLEOTIDE SEQUENCE [LARGE SCALE GENOMIC DNA]</scope>
    <source>
        <strain evidence="2 3">HX-2-15</strain>
    </source>
</reference>
<evidence type="ECO:0000313" key="2">
    <source>
        <dbReference type="EMBL" id="THU30447.1"/>
    </source>
</evidence>
<dbReference type="Proteomes" id="UP000306918">
    <property type="component" value="Unassembled WGS sequence"/>
</dbReference>